<feature type="compositionally biased region" description="Basic and acidic residues" evidence="16">
    <location>
        <begin position="174"/>
        <end position="190"/>
    </location>
</feature>
<evidence type="ECO:0000256" key="13">
    <source>
        <dbReference type="ARBA" id="ARBA00023004"/>
    </source>
</evidence>
<accession>A0A9Q8QE90</accession>
<dbReference type="RefSeq" id="XP_047841087.1">
    <property type="nucleotide sequence ID" value="XM_047985110.1"/>
</dbReference>
<dbReference type="SUPFAM" id="SSF55856">
    <property type="entry name" value="Cytochrome b5-like heme/steroid binding domain"/>
    <property type="match status" value="1"/>
</dbReference>
<dbReference type="Pfam" id="PF00173">
    <property type="entry name" value="Cyt-b5"/>
    <property type="match status" value="1"/>
</dbReference>
<evidence type="ECO:0000313" key="20">
    <source>
        <dbReference type="Proteomes" id="UP000829364"/>
    </source>
</evidence>
<dbReference type="InterPro" id="IPR036400">
    <property type="entry name" value="Cyt_B5-like_heme/steroid_sf"/>
</dbReference>
<dbReference type="InterPro" id="IPR012171">
    <property type="entry name" value="Fatty_acid_desaturase"/>
</dbReference>
<proteinExistence type="inferred from homology"/>
<evidence type="ECO:0000256" key="14">
    <source>
        <dbReference type="ARBA" id="ARBA00023098"/>
    </source>
</evidence>
<dbReference type="Pfam" id="PF00487">
    <property type="entry name" value="FA_desaturase"/>
    <property type="match status" value="1"/>
</dbReference>
<feature type="transmembrane region" description="Helical" evidence="17">
    <location>
        <begin position="425"/>
        <end position="448"/>
    </location>
</feature>
<keyword evidence="12 19" id="KW-0560">Oxidoreductase</keyword>
<feature type="transmembrane region" description="Helical" evidence="17">
    <location>
        <begin position="262"/>
        <end position="289"/>
    </location>
</feature>
<feature type="transmembrane region" description="Helical" evidence="17">
    <location>
        <begin position="310"/>
        <end position="330"/>
    </location>
</feature>
<evidence type="ECO:0000256" key="2">
    <source>
        <dbReference type="ARBA" id="ARBA00004760"/>
    </source>
</evidence>
<dbReference type="PANTHER" id="PTHR19353">
    <property type="entry name" value="FATTY ACID DESATURASE 2"/>
    <property type="match status" value="1"/>
</dbReference>
<evidence type="ECO:0000256" key="17">
    <source>
        <dbReference type="SAM" id="Phobius"/>
    </source>
</evidence>
<comment type="pathway">
    <text evidence="3">Sphingolipid metabolism.</text>
</comment>
<dbReference type="InterPro" id="IPR005804">
    <property type="entry name" value="FA_desaturase_dom"/>
</dbReference>
<dbReference type="SMART" id="SM01117">
    <property type="entry name" value="Cyt-b5"/>
    <property type="match status" value="1"/>
</dbReference>
<dbReference type="Gene3D" id="3.10.120.10">
    <property type="entry name" value="Cytochrome b5-like heme/steroid binding domain"/>
    <property type="match status" value="1"/>
</dbReference>
<keyword evidence="20" id="KW-1185">Reference proteome</keyword>
<evidence type="ECO:0000256" key="7">
    <source>
        <dbReference type="ARBA" id="ARBA00022617"/>
    </source>
</evidence>
<dbReference type="EC" id="1.14.19.18" evidence="5"/>
<evidence type="ECO:0000256" key="15">
    <source>
        <dbReference type="ARBA" id="ARBA00023136"/>
    </source>
</evidence>
<comment type="pathway">
    <text evidence="2">Lipid metabolism; sphingolipid metabolism.</text>
</comment>
<evidence type="ECO:0000256" key="12">
    <source>
        <dbReference type="ARBA" id="ARBA00023002"/>
    </source>
</evidence>
<evidence type="ECO:0000256" key="11">
    <source>
        <dbReference type="ARBA" id="ARBA00022989"/>
    </source>
</evidence>
<feature type="region of interest" description="Disordered" evidence="16">
    <location>
        <begin position="137"/>
        <end position="197"/>
    </location>
</feature>
<keyword evidence="13" id="KW-0408">Iron</keyword>
<dbReference type="PIRSF" id="PIRSF015921">
    <property type="entry name" value="FA_sphinglp_des"/>
    <property type="match status" value="1"/>
</dbReference>
<keyword evidence="14" id="KW-0443">Lipid metabolism</keyword>
<dbReference type="PROSITE" id="PS50255">
    <property type="entry name" value="CYTOCHROME_B5_2"/>
    <property type="match status" value="1"/>
</dbReference>
<sequence length="594" mass="66476">MASAAPGAARMDRDQVLTADVIDSMIVNGDTIVIFQDYVLRLNSWLALHPGGSLAILHMVGRDATNEITAYHSAATLKTMKAYRIGRKPAGPWANRTPPIRGGFRKCLDIAPEASETTCNVGGPGSSAEKGALLIPGCPGATPTHPASHGAATACQRDDAGSCSRRATPRGSPSRRDEEKGYVSDPEKRPLVPRGRPALTPGQYTDWAIHQGRKMDARDYPSLDADVQQAIAEKYSALHDRISDEGLYDCPYLEYGKEMVRYLTLFGLFVYALSKAWYLTSGLFLGLFWHQLMFTAHDAGHRAITHIFTVDTLIGMFIADFCCGLSIGWWKSSHNVHHLITNHPEHDPDIQNIPLFATCPSFFKSLHSSYYDFTFAWDAVAEFLVPYQKYTYYPVMGIARFNLYLLSWLHVLSSKSSSLGSSKAWWIRPAEITFMAGYWFVFGYLLLWRTLPDWPTRVGFVLASHIVTMPLHVQITLSHWGMSTSDLGEDESFPQRQLRTTMDVACPAWLDFIHGGLQFQAVHHLFPRVPRHNLRRVQGMVREFCQETGIHYSILGFVDGNRKVLGRLDQVSDQVKILVSCQKYMAETGESGLH</sequence>
<dbReference type="CDD" id="cd03506">
    <property type="entry name" value="Delta6-FADS-like"/>
    <property type="match status" value="1"/>
</dbReference>
<dbReference type="GeneID" id="72065894"/>
<evidence type="ECO:0000256" key="8">
    <source>
        <dbReference type="ARBA" id="ARBA00022692"/>
    </source>
</evidence>
<dbReference type="Proteomes" id="UP000829364">
    <property type="component" value="Chromosome 3"/>
</dbReference>
<keyword evidence="11 17" id="KW-1133">Transmembrane helix</keyword>
<keyword evidence="7" id="KW-0349">Heme</keyword>
<evidence type="ECO:0000256" key="4">
    <source>
        <dbReference type="ARBA" id="ARBA00009295"/>
    </source>
</evidence>
<dbReference type="GO" id="GO:0016717">
    <property type="term" value="F:oxidoreductase activity, acting on paired donors, with oxidation of a pair of donors resulting in the reduction of molecular oxygen to two molecules of water"/>
    <property type="evidence" value="ECO:0007669"/>
    <property type="project" value="TreeGrafter"/>
</dbReference>
<evidence type="ECO:0000313" key="19">
    <source>
        <dbReference type="EMBL" id="UNI17606.1"/>
    </source>
</evidence>
<reference evidence="19" key="1">
    <citation type="submission" date="2021-11" db="EMBL/GenBank/DDBJ databases">
        <title>Purpureocillium_takamizusanense_genome.</title>
        <authorList>
            <person name="Nguyen N.-H."/>
        </authorList>
    </citation>
    <scope>NUCLEOTIDE SEQUENCE</scope>
    <source>
        <strain evidence="19">PT3</strain>
    </source>
</reference>
<evidence type="ECO:0000256" key="6">
    <source>
        <dbReference type="ARBA" id="ARBA00016939"/>
    </source>
</evidence>
<dbReference type="InterPro" id="IPR001199">
    <property type="entry name" value="Cyt_B5-like_heme/steroid-bd"/>
</dbReference>
<dbReference type="KEGG" id="ptkz:JDV02_003938"/>
<feature type="domain" description="Cytochrome b5 heme-binding" evidence="18">
    <location>
        <begin position="14"/>
        <end position="89"/>
    </location>
</feature>
<evidence type="ECO:0000256" key="3">
    <source>
        <dbReference type="ARBA" id="ARBA00004991"/>
    </source>
</evidence>
<evidence type="ECO:0000259" key="18">
    <source>
        <dbReference type="PROSITE" id="PS50255"/>
    </source>
</evidence>
<dbReference type="OrthoDB" id="260091at2759"/>
<evidence type="ECO:0000256" key="10">
    <source>
        <dbReference type="ARBA" id="ARBA00022919"/>
    </source>
</evidence>
<organism evidence="19 20">
    <name type="scientific">Purpureocillium takamizusanense</name>
    <dbReference type="NCBI Taxonomy" id="2060973"/>
    <lineage>
        <taxon>Eukaryota</taxon>
        <taxon>Fungi</taxon>
        <taxon>Dikarya</taxon>
        <taxon>Ascomycota</taxon>
        <taxon>Pezizomycotina</taxon>
        <taxon>Sordariomycetes</taxon>
        <taxon>Hypocreomycetidae</taxon>
        <taxon>Hypocreales</taxon>
        <taxon>Ophiocordycipitaceae</taxon>
        <taxon>Purpureocillium</taxon>
    </lineage>
</organism>
<dbReference type="PANTHER" id="PTHR19353:SF30">
    <property type="entry name" value="DELTA 8-(E)-SPHINGOLIPID DESATURASE"/>
    <property type="match status" value="1"/>
</dbReference>
<dbReference type="EMBL" id="CP086356">
    <property type="protein sequence ID" value="UNI17606.1"/>
    <property type="molecule type" value="Genomic_DNA"/>
</dbReference>
<keyword evidence="15 17" id="KW-0472">Membrane</keyword>
<evidence type="ECO:0000256" key="5">
    <source>
        <dbReference type="ARBA" id="ARBA00012019"/>
    </source>
</evidence>
<keyword evidence="8 17" id="KW-0812">Transmembrane</keyword>
<evidence type="ECO:0000256" key="1">
    <source>
        <dbReference type="ARBA" id="ARBA00004141"/>
    </source>
</evidence>
<gene>
    <name evidence="19" type="ORF">JDV02_003938</name>
</gene>
<dbReference type="GO" id="GO:0046872">
    <property type="term" value="F:metal ion binding"/>
    <property type="evidence" value="ECO:0007669"/>
    <property type="project" value="UniProtKB-KW"/>
</dbReference>
<dbReference type="GO" id="GO:0016020">
    <property type="term" value="C:membrane"/>
    <property type="evidence" value="ECO:0007669"/>
    <property type="project" value="UniProtKB-SubCell"/>
</dbReference>
<comment type="similarity">
    <text evidence="4">Belongs to the fatty acid desaturase type 1 family.</text>
</comment>
<dbReference type="AlphaFoldDB" id="A0A9Q8QE90"/>
<evidence type="ECO:0000256" key="16">
    <source>
        <dbReference type="SAM" id="MobiDB-lite"/>
    </source>
</evidence>
<keyword evidence="9" id="KW-0479">Metal-binding</keyword>
<comment type="subcellular location">
    <subcellularLocation>
        <location evidence="1">Membrane</location>
        <topology evidence="1">Multi-pass membrane protein</topology>
    </subcellularLocation>
</comment>
<keyword evidence="10" id="KW-0746">Sphingolipid metabolism</keyword>
<protein>
    <recommendedName>
        <fullName evidence="6">Delta 8-(E)-sphingolipid desaturase</fullName>
        <ecNumber evidence="5">1.14.19.18</ecNumber>
    </recommendedName>
</protein>
<evidence type="ECO:0000256" key="9">
    <source>
        <dbReference type="ARBA" id="ARBA00022723"/>
    </source>
</evidence>
<feature type="transmembrane region" description="Helical" evidence="17">
    <location>
        <begin position="392"/>
        <end position="413"/>
    </location>
</feature>
<dbReference type="GO" id="GO:0006665">
    <property type="term" value="P:sphingolipid metabolic process"/>
    <property type="evidence" value="ECO:0007669"/>
    <property type="project" value="UniProtKB-KW"/>
</dbReference>
<name>A0A9Q8QE90_9HYPO</name>